<proteinExistence type="predicted"/>
<comment type="subcellular location">
    <subcellularLocation>
        <location evidence="1">Membrane</location>
        <topology evidence="1">Multi-pass membrane protein</topology>
    </subcellularLocation>
</comment>
<feature type="transmembrane region" description="Helical" evidence="5">
    <location>
        <begin position="62"/>
        <end position="80"/>
    </location>
</feature>
<dbReference type="AlphaFoldDB" id="A0AAJ8BP16"/>
<dbReference type="InterPro" id="IPR036259">
    <property type="entry name" value="MFS_trans_sf"/>
</dbReference>
<dbReference type="PROSITE" id="PS50850">
    <property type="entry name" value="MFS"/>
    <property type="match status" value="1"/>
</dbReference>
<dbReference type="InterPro" id="IPR011701">
    <property type="entry name" value="MFS"/>
</dbReference>
<gene>
    <name evidence="7" type="ORF">An04g10000</name>
</gene>
<dbReference type="InterPro" id="IPR005829">
    <property type="entry name" value="Sugar_transporter_CS"/>
</dbReference>
<feature type="transmembrane region" description="Helical" evidence="5">
    <location>
        <begin position="349"/>
        <end position="370"/>
    </location>
</feature>
<evidence type="ECO:0000256" key="2">
    <source>
        <dbReference type="ARBA" id="ARBA00022692"/>
    </source>
</evidence>
<feature type="transmembrane region" description="Helical" evidence="5">
    <location>
        <begin position="92"/>
        <end position="111"/>
    </location>
</feature>
<feature type="transmembrane region" description="Helical" evidence="5">
    <location>
        <begin position="178"/>
        <end position="200"/>
    </location>
</feature>
<dbReference type="SUPFAM" id="SSF103473">
    <property type="entry name" value="MFS general substrate transporter"/>
    <property type="match status" value="1"/>
</dbReference>
<dbReference type="PROSITE" id="PS00216">
    <property type="entry name" value="SUGAR_TRANSPORT_1"/>
    <property type="match status" value="1"/>
</dbReference>
<dbReference type="RefSeq" id="XP_059600722.1">
    <property type="nucleotide sequence ID" value="XM_059747797.1"/>
</dbReference>
<keyword evidence="3 5" id="KW-1133">Transmembrane helix</keyword>
<dbReference type="InterPro" id="IPR020846">
    <property type="entry name" value="MFS_dom"/>
</dbReference>
<dbReference type="Gene3D" id="1.20.1250.20">
    <property type="entry name" value="MFS general substrate transporter like domains"/>
    <property type="match status" value="1"/>
</dbReference>
<feature type="transmembrane region" description="Helical" evidence="5">
    <location>
        <begin position="319"/>
        <end position="337"/>
    </location>
</feature>
<feature type="transmembrane region" description="Helical" evidence="5">
    <location>
        <begin position="391"/>
        <end position="411"/>
    </location>
</feature>
<dbReference type="GO" id="GO:0016020">
    <property type="term" value="C:membrane"/>
    <property type="evidence" value="ECO:0007669"/>
    <property type="project" value="UniProtKB-SubCell"/>
</dbReference>
<evidence type="ECO:0000256" key="5">
    <source>
        <dbReference type="SAM" id="Phobius"/>
    </source>
</evidence>
<dbReference type="VEuPathDB" id="FungiDB:An04g10000"/>
<evidence type="ECO:0000256" key="1">
    <source>
        <dbReference type="ARBA" id="ARBA00004141"/>
    </source>
</evidence>
<keyword evidence="4 5" id="KW-0472">Membrane</keyword>
<protein>
    <recommendedName>
        <fullName evidence="6">Major facilitator superfamily (MFS) profile domain-containing protein</fullName>
    </recommendedName>
</protein>
<dbReference type="KEGG" id="ang:An04g10000"/>
<organism evidence="7">
    <name type="scientific">Aspergillus niger</name>
    <dbReference type="NCBI Taxonomy" id="5061"/>
    <lineage>
        <taxon>Eukaryota</taxon>
        <taxon>Fungi</taxon>
        <taxon>Dikarya</taxon>
        <taxon>Ascomycota</taxon>
        <taxon>Pezizomycotina</taxon>
        <taxon>Eurotiomycetes</taxon>
        <taxon>Eurotiomycetidae</taxon>
        <taxon>Eurotiales</taxon>
        <taxon>Aspergillaceae</taxon>
        <taxon>Aspergillus</taxon>
        <taxon>Aspergillus subgen. Circumdati</taxon>
    </lineage>
</organism>
<name>A0AAJ8BP16_ASPNG</name>
<evidence type="ECO:0000313" key="7">
    <source>
        <dbReference type="RefSeq" id="XP_059600722.1"/>
    </source>
</evidence>
<evidence type="ECO:0000256" key="3">
    <source>
        <dbReference type="ARBA" id="ARBA00022989"/>
    </source>
</evidence>
<feature type="domain" description="Major facilitator superfamily (MFS) profile" evidence="6">
    <location>
        <begin position="27"/>
        <end position="479"/>
    </location>
</feature>
<sequence length="482" mass="51658">MTTGYKVEVEAETTPSTHIQGARLHTITAALAVCLFLTNLEIPIVTTALVRITGELGGLNKIYWITTAYMLGYAGLLVISAKFSDIFGRKSCLLVAVFLFVVFSGACGAAQTMEQLIVFRAFQGVGGAGNYSLCAAILLDLVPTEKYATYMSSLSLVYAISLLFGPLMGGGISDSSTWRWVFLLNVPPGALAGIGLALVLPNRFPYHNEPSKEKTMSSVLASLRQMIQRVDLLGSSLLSSFSAIVNPAISLTGISATLRNSVCLGAVWFSTMFQLPQRFQIVNQLTAFQAAVRFIPFTVASPVASVLAPAIGKVFKIPLLYLVIFASLLQVVAYVLLCTLPDSLSITSAQYGYQVLAGFGCGINITLLILMTPFTIEKRDNAVAMGAITQFRVMGGCIGISVLTAVANGYLQSHLQQWLTPTEMQLVLHSAESLSTLPASAQSLVRGTFSASYNLQMKILAGFAGGQVLASVLMWQREQIIV</sequence>
<dbReference type="PANTHER" id="PTHR23501:SF43">
    <property type="entry name" value="MULTIDRUG TRANSPORTER, PUTATIVE (AFU_ORTHOLOGUE AFUA_6G03040)-RELATED"/>
    <property type="match status" value="1"/>
</dbReference>
<feature type="transmembrane region" description="Helical" evidence="5">
    <location>
        <begin position="154"/>
        <end position="172"/>
    </location>
</feature>
<dbReference type="PANTHER" id="PTHR23501">
    <property type="entry name" value="MAJOR FACILITATOR SUPERFAMILY"/>
    <property type="match status" value="1"/>
</dbReference>
<feature type="transmembrane region" description="Helical" evidence="5">
    <location>
        <begin position="27"/>
        <end position="50"/>
    </location>
</feature>
<accession>A0AAJ8BP16</accession>
<dbReference type="GeneID" id="4991403"/>
<evidence type="ECO:0000256" key="4">
    <source>
        <dbReference type="ARBA" id="ARBA00023136"/>
    </source>
</evidence>
<reference evidence="7" key="1">
    <citation type="submission" date="2025-02" db="EMBL/GenBank/DDBJ databases">
        <authorList>
            <consortium name="NCBI Genome Project"/>
        </authorList>
    </citation>
    <scope>NUCLEOTIDE SEQUENCE</scope>
</reference>
<evidence type="ECO:0000259" key="6">
    <source>
        <dbReference type="PROSITE" id="PS50850"/>
    </source>
</evidence>
<reference evidence="7" key="2">
    <citation type="submission" date="2025-08" db="UniProtKB">
        <authorList>
            <consortium name="RefSeq"/>
        </authorList>
    </citation>
    <scope>IDENTIFICATION</scope>
</reference>
<keyword evidence="2 5" id="KW-0812">Transmembrane</keyword>
<feature type="transmembrane region" description="Helical" evidence="5">
    <location>
        <begin position="117"/>
        <end position="142"/>
    </location>
</feature>
<dbReference type="Pfam" id="PF07690">
    <property type="entry name" value="MFS_1"/>
    <property type="match status" value="1"/>
</dbReference>